<evidence type="ECO:0000259" key="1">
    <source>
        <dbReference type="Pfam" id="PF01425"/>
    </source>
</evidence>
<dbReference type="PANTHER" id="PTHR11895:SF109">
    <property type="entry name" value="AMIDASE DOMAIN-CONTAINING PROTEIN"/>
    <property type="match status" value="1"/>
</dbReference>
<name>A0A8S3ZUX9_9EUPU</name>
<evidence type="ECO:0000313" key="3">
    <source>
        <dbReference type="Proteomes" id="UP000678393"/>
    </source>
</evidence>
<dbReference type="GO" id="GO:0003824">
    <property type="term" value="F:catalytic activity"/>
    <property type="evidence" value="ECO:0007669"/>
    <property type="project" value="InterPro"/>
</dbReference>
<dbReference type="SUPFAM" id="SSF75304">
    <property type="entry name" value="Amidase signature (AS) enzymes"/>
    <property type="match status" value="1"/>
</dbReference>
<dbReference type="Pfam" id="PF01425">
    <property type="entry name" value="Amidase"/>
    <property type="match status" value="1"/>
</dbReference>
<gene>
    <name evidence="2" type="ORF">CUNI_LOCUS18827</name>
</gene>
<feature type="domain" description="Amidase" evidence="1">
    <location>
        <begin position="24"/>
        <end position="151"/>
    </location>
</feature>
<comment type="caution">
    <text evidence="2">The sequence shown here is derived from an EMBL/GenBank/DDBJ whole genome shotgun (WGS) entry which is preliminary data.</text>
</comment>
<accession>A0A8S3ZUX9</accession>
<dbReference type="Proteomes" id="UP000678393">
    <property type="component" value="Unassembled WGS sequence"/>
</dbReference>
<dbReference type="EMBL" id="CAJHNH020006046">
    <property type="protein sequence ID" value="CAG5133269.1"/>
    <property type="molecule type" value="Genomic_DNA"/>
</dbReference>
<dbReference type="OrthoDB" id="6128503at2759"/>
<dbReference type="InterPro" id="IPR000120">
    <property type="entry name" value="Amidase"/>
</dbReference>
<reference evidence="2" key="1">
    <citation type="submission" date="2021-04" db="EMBL/GenBank/DDBJ databases">
        <authorList>
            <consortium name="Molecular Ecology Group"/>
        </authorList>
    </citation>
    <scope>NUCLEOTIDE SEQUENCE</scope>
</reference>
<keyword evidence="3" id="KW-1185">Reference proteome</keyword>
<dbReference type="InterPro" id="IPR036928">
    <property type="entry name" value="AS_sf"/>
</dbReference>
<feature type="non-terminal residue" evidence="2">
    <location>
        <position position="165"/>
    </location>
</feature>
<proteinExistence type="predicted"/>
<sequence>SGQFLQGFYPTTLEKAVRQGLQSSAELLAPGIKFYSMAGEFITRRYGNHYYCKARNITLELSFQYEEVFRDCDVIVMPTLPHPATKFPQTGNTEADSLKAYLEESTHLLVNTAAANLTGHPALSLPLGKLGDGSVDSLMIVGRKYEELTVLQVARALEKIIPARN</sequence>
<dbReference type="AlphaFoldDB" id="A0A8S3ZUX9"/>
<dbReference type="InterPro" id="IPR023631">
    <property type="entry name" value="Amidase_dom"/>
</dbReference>
<protein>
    <recommendedName>
        <fullName evidence="1">Amidase domain-containing protein</fullName>
    </recommendedName>
</protein>
<evidence type="ECO:0000313" key="2">
    <source>
        <dbReference type="EMBL" id="CAG5133269.1"/>
    </source>
</evidence>
<organism evidence="2 3">
    <name type="scientific">Candidula unifasciata</name>
    <dbReference type="NCBI Taxonomy" id="100452"/>
    <lineage>
        <taxon>Eukaryota</taxon>
        <taxon>Metazoa</taxon>
        <taxon>Spiralia</taxon>
        <taxon>Lophotrochozoa</taxon>
        <taxon>Mollusca</taxon>
        <taxon>Gastropoda</taxon>
        <taxon>Heterobranchia</taxon>
        <taxon>Euthyneura</taxon>
        <taxon>Panpulmonata</taxon>
        <taxon>Eupulmonata</taxon>
        <taxon>Stylommatophora</taxon>
        <taxon>Helicina</taxon>
        <taxon>Helicoidea</taxon>
        <taxon>Geomitridae</taxon>
        <taxon>Candidula</taxon>
    </lineage>
</organism>
<dbReference type="Gene3D" id="3.90.1300.10">
    <property type="entry name" value="Amidase signature (AS) domain"/>
    <property type="match status" value="1"/>
</dbReference>
<dbReference type="PANTHER" id="PTHR11895">
    <property type="entry name" value="TRANSAMIDASE"/>
    <property type="match status" value="1"/>
</dbReference>